<proteinExistence type="predicted"/>
<name>A0A8S5PMG1_9VIRU</name>
<dbReference type="EMBL" id="BK015448">
    <property type="protein sequence ID" value="DAE07372.1"/>
    <property type="molecule type" value="Genomic_DNA"/>
</dbReference>
<reference evidence="1" key="1">
    <citation type="journal article" date="2021" name="Proc. Natl. Acad. Sci. U.S.A.">
        <title>A Catalog of Tens of Thousands of Viruses from Human Metagenomes Reveals Hidden Associations with Chronic Diseases.</title>
        <authorList>
            <person name="Tisza M.J."/>
            <person name="Buck C.B."/>
        </authorList>
    </citation>
    <scope>NUCLEOTIDE SEQUENCE</scope>
    <source>
        <strain evidence="1">Ct17O1</strain>
    </source>
</reference>
<sequence>MKKAEVFPHLGFSFAYKKAQTGSDRGCKILLCVCYALKPQLILYTTISLASCQQNNSKK</sequence>
<evidence type="ECO:0000313" key="1">
    <source>
        <dbReference type="EMBL" id="DAE07372.1"/>
    </source>
</evidence>
<accession>A0A8S5PMG1</accession>
<organism evidence="1">
    <name type="scientific">Phage sp. ct17O1</name>
    <dbReference type="NCBI Taxonomy" id="2825789"/>
    <lineage>
        <taxon>Viruses</taxon>
    </lineage>
</organism>
<protein>
    <submittedName>
        <fullName evidence="1">Uncharacterized protein</fullName>
    </submittedName>
</protein>